<dbReference type="STRING" id="51511.ENSCSAVP00000001492"/>
<dbReference type="GO" id="GO:0005516">
    <property type="term" value="F:calmodulin binding"/>
    <property type="evidence" value="ECO:0007669"/>
    <property type="project" value="InterPro"/>
</dbReference>
<dbReference type="InParanoid" id="H2Y844"/>
<dbReference type="GO" id="GO:0005929">
    <property type="term" value="C:cilium"/>
    <property type="evidence" value="ECO:0007669"/>
    <property type="project" value="TreeGrafter"/>
</dbReference>
<dbReference type="GeneTree" id="ENSGT00390000002188"/>
<dbReference type="AlphaFoldDB" id="H2Y844"/>
<dbReference type="Proteomes" id="UP000007875">
    <property type="component" value="Unassembled WGS sequence"/>
</dbReference>
<reference evidence="2" key="1">
    <citation type="submission" date="2003-08" db="EMBL/GenBank/DDBJ databases">
        <authorList>
            <person name="Birren B."/>
            <person name="Nusbaum C."/>
            <person name="Abebe A."/>
            <person name="Abouelleil A."/>
            <person name="Adekoya E."/>
            <person name="Ait-zahra M."/>
            <person name="Allen N."/>
            <person name="Allen T."/>
            <person name="An P."/>
            <person name="Anderson M."/>
            <person name="Anderson S."/>
            <person name="Arachchi H."/>
            <person name="Armbruster J."/>
            <person name="Bachantsang P."/>
            <person name="Baldwin J."/>
            <person name="Barry A."/>
            <person name="Bayul T."/>
            <person name="Blitshsteyn B."/>
            <person name="Bloom T."/>
            <person name="Blye J."/>
            <person name="Boguslavskiy L."/>
            <person name="Borowsky M."/>
            <person name="Boukhgalter B."/>
            <person name="Brunache A."/>
            <person name="Butler J."/>
            <person name="Calixte N."/>
            <person name="Calvo S."/>
            <person name="Camarata J."/>
            <person name="Campo K."/>
            <person name="Chang J."/>
            <person name="Cheshatsang Y."/>
            <person name="Citroen M."/>
            <person name="Collymore A."/>
            <person name="Considine T."/>
            <person name="Cook A."/>
            <person name="Cooke P."/>
            <person name="Corum B."/>
            <person name="Cuomo C."/>
            <person name="David R."/>
            <person name="Dawoe T."/>
            <person name="Degray S."/>
            <person name="Dodge S."/>
            <person name="Dooley K."/>
            <person name="Dorje P."/>
            <person name="Dorjee K."/>
            <person name="Dorris L."/>
            <person name="Duffey N."/>
            <person name="Dupes A."/>
            <person name="Elkins T."/>
            <person name="Engels R."/>
            <person name="Erickson J."/>
            <person name="Farina A."/>
            <person name="Faro S."/>
            <person name="Ferreira P."/>
            <person name="Fischer H."/>
            <person name="Fitzgerald M."/>
            <person name="Foley K."/>
            <person name="Gage D."/>
            <person name="Galagan J."/>
            <person name="Gearin G."/>
            <person name="Gnerre S."/>
            <person name="Gnirke A."/>
            <person name="Goyette A."/>
            <person name="Graham J."/>
            <person name="Grandbois E."/>
            <person name="Gyaltsen K."/>
            <person name="Hafez N."/>
            <person name="Hagopian D."/>
            <person name="Hagos B."/>
            <person name="Hall J."/>
            <person name="Hatcher B."/>
            <person name="Heller A."/>
            <person name="Higgins H."/>
            <person name="Honan T."/>
            <person name="Horn A."/>
            <person name="Houde N."/>
            <person name="Hughes L."/>
            <person name="Hulme W."/>
            <person name="Husby E."/>
            <person name="Iliev I."/>
            <person name="Jaffe D."/>
            <person name="Jones C."/>
            <person name="Kamal M."/>
            <person name="Kamat A."/>
            <person name="Kamvysselis M."/>
            <person name="Karlsson E."/>
            <person name="Kells C."/>
            <person name="Kieu A."/>
            <person name="Kisner P."/>
            <person name="Kodira C."/>
            <person name="Kulbokas E."/>
            <person name="Labutti K."/>
            <person name="Lama D."/>
            <person name="Landers T."/>
            <person name="Leger J."/>
            <person name="Levine S."/>
            <person name="Lewis D."/>
            <person name="Lewis T."/>
            <person name="Lindblad-toh K."/>
            <person name="Liu X."/>
            <person name="Lokyitsang T."/>
            <person name="Lokyitsang Y."/>
            <person name="Lucien O."/>
            <person name="Lui A."/>
            <person name="Ma L.J."/>
            <person name="Mabbitt R."/>
            <person name="Macdonald J."/>
            <person name="Maclean C."/>
            <person name="Major J."/>
            <person name="Manning J."/>
            <person name="Marabella R."/>
            <person name="Maru K."/>
            <person name="Matthews C."/>
            <person name="Mauceli E."/>
            <person name="Mccarthy M."/>
            <person name="Mcdonough S."/>
            <person name="Mcghee T."/>
            <person name="Meldrim J."/>
            <person name="Meneus L."/>
            <person name="Mesirov J."/>
            <person name="Mihalev A."/>
            <person name="Mihova T."/>
            <person name="Mikkelsen T."/>
            <person name="Mlenga V."/>
            <person name="Moru K."/>
            <person name="Mozes J."/>
            <person name="Mulrain L."/>
            <person name="Munson G."/>
            <person name="Naylor J."/>
            <person name="Newes C."/>
            <person name="Nguyen C."/>
            <person name="Nguyen N."/>
            <person name="Nguyen T."/>
            <person name="Nicol R."/>
            <person name="Nielsen C."/>
            <person name="Nizzari M."/>
            <person name="Norbu C."/>
            <person name="Norbu N."/>
            <person name="O'donnell P."/>
            <person name="Okoawo O."/>
            <person name="O'leary S."/>
            <person name="Omotosho B."/>
            <person name="O'neill K."/>
            <person name="Osman S."/>
            <person name="Parker S."/>
            <person name="Perrin D."/>
            <person name="Phunkhang P."/>
            <person name="Piqani B."/>
            <person name="Purcell S."/>
            <person name="Rachupka T."/>
            <person name="Ramasamy U."/>
            <person name="Rameau R."/>
            <person name="Ray V."/>
            <person name="Raymond C."/>
            <person name="Retta R."/>
            <person name="Richardson S."/>
            <person name="Rise C."/>
            <person name="Rodriguez J."/>
            <person name="Rogers J."/>
            <person name="Rogov P."/>
            <person name="Rutman M."/>
            <person name="Schupbach R."/>
            <person name="Seaman C."/>
            <person name="Settipalli S."/>
            <person name="Sharpe T."/>
            <person name="Sheridan J."/>
            <person name="Sherpa N."/>
            <person name="Shi J."/>
            <person name="Smirnov S."/>
            <person name="Smith C."/>
            <person name="Sougnez C."/>
            <person name="Spencer B."/>
            <person name="Stalker J."/>
            <person name="Stange-thomann N."/>
            <person name="Stavropoulos S."/>
            <person name="Stetson K."/>
            <person name="Stone C."/>
            <person name="Stone S."/>
            <person name="Stubbs M."/>
            <person name="Talamas J."/>
            <person name="Tchuinga P."/>
            <person name="Tenzing P."/>
            <person name="Tesfaye S."/>
            <person name="Theodore J."/>
            <person name="Thoulutsang Y."/>
            <person name="Topham K."/>
            <person name="Towey S."/>
            <person name="Tsamla T."/>
            <person name="Tsomo N."/>
            <person name="Vallee D."/>
            <person name="Vassiliev H."/>
            <person name="Venkataraman V."/>
            <person name="Vinson J."/>
            <person name="Vo A."/>
            <person name="Wade C."/>
            <person name="Wang S."/>
            <person name="Wangchuk T."/>
            <person name="Wangdi T."/>
            <person name="Whittaker C."/>
            <person name="Wilkinson J."/>
            <person name="Wu Y."/>
            <person name="Wyman D."/>
            <person name="Yadav S."/>
            <person name="Yang S."/>
            <person name="Yang X."/>
            <person name="Yeager S."/>
            <person name="Yee E."/>
            <person name="Young G."/>
            <person name="Zainoun J."/>
            <person name="Zembeck L."/>
            <person name="Zimmer A."/>
            <person name="Zody M."/>
            <person name="Lander E."/>
        </authorList>
    </citation>
    <scope>NUCLEOTIDE SEQUENCE [LARGE SCALE GENOMIC DNA]</scope>
</reference>
<evidence type="ECO:0000313" key="2">
    <source>
        <dbReference type="Proteomes" id="UP000007875"/>
    </source>
</evidence>
<dbReference type="PANTHER" id="PTHR15673:SF2">
    <property type="entry name" value="IQ CALMODULIN-BINDING MOTIF-CONTAINING PROTEIN 1"/>
    <property type="match status" value="1"/>
</dbReference>
<organism evidence="1 2">
    <name type="scientific">Ciona savignyi</name>
    <name type="common">Pacific transparent sea squirt</name>
    <dbReference type="NCBI Taxonomy" id="51511"/>
    <lineage>
        <taxon>Eukaryota</taxon>
        <taxon>Metazoa</taxon>
        <taxon>Chordata</taxon>
        <taxon>Tunicata</taxon>
        <taxon>Ascidiacea</taxon>
        <taxon>Phlebobranchia</taxon>
        <taxon>Cionidae</taxon>
        <taxon>Ciona</taxon>
    </lineage>
</organism>
<dbReference type="GO" id="GO:0060271">
    <property type="term" value="P:cilium assembly"/>
    <property type="evidence" value="ECO:0007669"/>
    <property type="project" value="InterPro"/>
</dbReference>
<dbReference type="InterPro" id="IPR028765">
    <property type="entry name" value="IQCB1"/>
</dbReference>
<dbReference type="Ensembl" id="ENSCSAVT00000001512.1">
    <property type="protein sequence ID" value="ENSCSAVP00000001492.1"/>
    <property type="gene ID" value="ENSCSAVG00000000848.1"/>
</dbReference>
<name>H2Y844_CIOSA</name>
<dbReference type="eggNOG" id="KOG0160">
    <property type="taxonomic scope" value="Eukaryota"/>
</dbReference>
<evidence type="ECO:0000313" key="1">
    <source>
        <dbReference type="Ensembl" id="ENSCSAVP00000001492.1"/>
    </source>
</evidence>
<dbReference type="HOGENOM" id="CLU_1374982_0_0_1"/>
<dbReference type="OMA" id="IMEDEHT"/>
<accession>H2Y844</accession>
<protein>
    <submittedName>
        <fullName evidence="1">Uncharacterized protein</fullName>
    </submittedName>
</protein>
<keyword evidence="2" id="KW-1185">Reference proteome</keyword>
<reference evidence="1" key="2">
    <citation type="submission" date="2025-08" db="UniProtKB">
        <authorList>
            <consortium name="Ensembl"/>
        </authorList>
    </citation>
    <scope>IDENTIFICATION</scope>
</reference>
<proteinExistence type="predicted"/>
<reference evidence="1" key="3">
    <citation type="submission" date="2025-09" db="UniProtKB">
        <authorList>
            <consortium name="Ensembl"/>
        </authorList>
    </citation>
    <scope>IDENTIFICATION</scope>
</reference>
<dbReference type="PANTHER" id="PTHR15673">
    <property type="entry name" value="IQ CALMODULIN-BINDING MOTIF CONTAINING PROTEIN 1"/>
    <property type="match status" value="1"/>
</dbReference>
<sequence length="199" mass="22559">MDDTEDNIEVVRIAELSAEANAAEIPGLLVQLKPLLEKASLTSQEVRVIRRSIWKYDLLSWCAISLQYDFSKVKGGLESAVRIAFVLCDCCCHIDVNESQEFSQSTLPSAIQSYLKIIRQFQQRIADKLKPPTLQTRSDNELCDEMMNFLTSLITCHPHLCKPLLSSDDLLRIIMEDEHTPSIALRAISLIDRAVRVNR</sequence>